<dbReference type="PRINTS" id="PR00465">
    <property type="entry name" value="EP450IV"/>
</dbReference>
<dbReference type="InterPro" id="IPR036396">
    <property type="entry name" value="Cyt_P450_sf"/>
</dbReference>
<sequence>MLFGGHETTATTIHFFCFMMALYPEYQELCRKEIDEAFDNPLQYSNGTLTYDALPNLKYVERCLLETLRLYPSGFAFMRNLKKNLIFDYEGKNVEVPSGTHIIIGAFAIQRSEKYYPNPEVFDPDRFLPEECAKRNPYTYLPFSAGPRGCIGYKFGMNEMKTIVAYMLRNFELTTTDKLNDVTLLPNITLTPERGYNFRFNKRSL</sequence>
<dbReference type="PANTHER" id="PTHR24291">
    <property type="entry name" value="CYTOCHROME P450 FAMILY 4"/>
    <property type="match status" value="1"/>
</dbReference>
<dbReference type="EMBL" id="CAXLJM020000135">
    <property type="protein sequence ID" value="CAL8140276.1"/>
    <property type="molecule type" value="Genomic_DNA"/>
</dbReference>
<accession>A0ABP1S0Q5</accession>
<comment type="subcellular location">
    <subcellularLocation>
        <location evidence="4">Endoplasmic reticulum membrane</location>
        <topology evidence="4">Peripheral membrane protein</topology>
    </subcellularLocation>
    <subcellularLocation>
        <location evidence="3">Microsome membrane</location>
        <topology evidence="3">Peripheral membrane protein</topology>
    </subcellularLocation>
</comment>
<dbReference type="Pfam" id="PF00067">
    <property type="entry name" value="p450"/>
    <property type="match status" value="1"/>
</dbReference>
<dbReference type="InterPro" id="IPR001128">
    <property type="entry name" value="Cyt_P450"/>
</dbReference>
<evidence type="ECO:0000256" key="8">
    <source>
        <dbReference type="ARBA" id="ARBA00023002"/>
    </source>
</evidence>
<dbReference type="Proteomes" id="UP001642540">
    <property type="component" value="Unassembled WGS sequence"/>
</dbReference>
<dbReference type="PRINTS" id="PR00385">
    <property type="entry name" value="P450"/>
</dbReference>
<dbReference type="InterPro" id="IPR002403">
    <property type="entry name" value="Cyt_P450_E_grp-IV"/>
</dbReference>
<evidence type="ECO:0000256" key="3">
    <source>
        <dbReference type="ARBA" id="ARBA00004174"/>
    </source>
</evidence>
<name>A0ABP1S0Q5_9HEXA</name>
<comment type="cofactor">
    <cofactor evidence="1">
        <name>heme</name>
        <dbReference type="ChEBI" id="CHEBI:30413"/>
    </cofactor>
</comment>
<dbReference type="InterPro" id="IPR050196">
    <property type="entry name" value="Cytochrome_P450_Monoox"/>
</dbReference>
<dbReference type="Gene3D" id="1.10.630.10">
    <property type="entry name" value="Cytochrome P450"/>
    <property type="match status" value="1"/>
</dbReference>
<evidence type="ECO:0000256" key="4">
    <source>
        <dbReference type="ARBA" id="ARBA00004406"/>
    </source>
</evidence>
<evidence type="ECO:0000256" key="9">
    <source>
        <dbReference type="ARBA" id="ARBA00023004"/>
    </source>
</evidence>
<evidence type="ECO:0000313" key="13">
    <source>
        <dbReference type="Proteomes" id="UP001642540"/>
    </source>
</evidence>
<evidence type="ECO:0000256" key="2">
    <source>
        <dbReference type="ARBA" id="ARBA00003690"/>
    </source>
</evidence>
<keyword evidence="10 11" id="KW-0503">Monooxygenase</keyword>
<keyword evidence="8 11" id="KW-0560">Oxidoreductase</keyword>
<proteinExistence type="inferred from homology"/>
<evidence type="ECO:0000256" key="1">
    <source>
        <dbReference type="ARBA" id="ARBA00001971"/>
    </source>
</evidence>
<evidence type="ECO:0000256" key="11">
    <source>
        <dbReference type="RuleBase" id="RU000461"/>
    </source>
</evidence>
<dbReference type="PROSITE" id="PS00086">
    <property type="entry name" value="CYTOCHROME_P450"/>
    <property type="match status" value="1"/>
</dbReference>
<dbReference type="PANTHER" id="PTHR24291:SF50">
    <property type="entry name" value="BIFUNCTIONAL ALBAFLAVENONE MONOOXYGENASE_TERPENE SYNTHASE"/>
    <property type="match status" value="1"/>
</dbReference>
<comment type="similarity">
    <text evidence="5 11">Belongs to the cytochrome P450 family.</text>
</comment>
<gene>
    <name evidence="12" type="ORF">ODALV1_LOCUS28220</name>
</gene>
<evidence type="ECO:0008006" key="14">
    <source>
        <dbReference type="Google" id="ProtNLM"/>
    </source>
</evidence>
<evidence type="ECO:0000256" key="6">
    <source>
        <dbReference type="ARBA" id="ARBA00022617"/>
    </source>
</evidence>
<keyword evidence="13" id="KW-1185">Reference proteome</keyword>
<comment type="function">
    <text evidence="2">May be involved in the metabolism of insect hormones and in the breakdown of synthetic insecticides.</text>
</comment>
<keyword evidence="9 11" id="KW-0408">Iron</keyword>
<comment type="caution">
    <text evidence="12">The sequence shown here is derived from an EMBL/GenBank/DDBJ whole genome shotgun (WGS) entry which is preliminary data.</text>
</comment>
<dbReference type="InterPro" id="IPR017972">
    <property type="entry name" value="Cyt_P450_CS"/>
</dbReference>
<organism evidence="12 13">
    <name type="scientific">Orchesella dallaii</name>
    <dbReference type="NCBI Taxonomy" id="48710"/>
    <lineage>
        <taxon>Eukaryota</taxon>
        <taxon>Metazoa</taxon>
        <taxon>Ecdysozoa</taxon>
        <taxon>Arthropoda</taxon>
        <taxon>Hexapoda</taxon>
        <taxon>Collembola</taxon>
        <taxon>Entomobryomorpha</taxon>
        <taxon>Entomobryoidea</taxon>
        <taxon>Orchesellidae</taxon>
        <taxon>Orchesellinae</taxon>
        <taxon>Orchesella</taxon>
    </lineage>
</organism>
<evidence type="ECO:0000313" key="12">
    <source>
        <dbReference type="EMBL" id="CAL8140276.1"/>
    </source>
</evidence>
<reference evidence="12 13" key="1">
    <citation type="submission" date="2024-08" db="EMBL/GenBank/DDBJ databases">
        <authorList>
            <person name="Cucini C."/>
            <person name="Frati F."/>
        </authorList>
    </citation>
    <scope>NUCLEOTIDE SEQUENCE [LARGE SCALE GENOMIC DNA]</scope>
</reference>
<keyword evidence="7 11" id="KW-0479">Metal-binding</keyword>
<evidence type="ECO:0000256" key="10">
    <source>
        <dbReference type="ARBA" id="ARBA00023033"/>
    </source>
</evidence>
<dbReference type="SUPFAM" id="SSF48264">
    <property type="entry name" value="Cytochrome P450"/>
    <property type="match status" value="1"/>
</dbReference>
<keyword evidence="6 11" id="KW-0349">Heme</keyword>
<evidence type="ECO:0000256" key="5">
    <source>
        <dbReference type="ARBA" id="ARBA00010617"/>
    </source>
</evidence>
<protein>
    <recommendedName>
        <fullName evidence="14">Cytochrome P450</fullName>
    </recommendedName>
</protein>
<evidence type="ECO:0000256" key="7">
    <source>
        <dbReference type="ARBA" id="ARBA00022723"/>
    </source>
</evidence>